<dbReference type="PRINTS" id="PR00463">
    <property type="entry name" value="EP450I"/>
</dbReference>
<dbReference type="SUPFAM" id="SSF48264">
    <property type="entry name" value="Cytochrome P450"/>
    <property type="match status" value="1"/>
</dbReference>
<keyword evidence="11 13" id="KW-0503">Monooxygenase</keyword>
<keyword evidence="6" id="KW-0812">Transmembrane</keyword>
<comment type="similarity">
    <text evidence="4 13">Belongs to the cytochrome P450 family.</text>
</comment>
<accession>A0ABR2ZZF3</accession>
<dbReference type="PANTHER" id="PTHR24305:SF166">
    <property type="entry name" value="CYTOCHROME P450 12A4, MITOCHONDRIAL-RELATED"/>
    <property type="match status" value="1"/>
</dbReference>
<evidence type="ECO:0000256" key="11">
    <source>
        <dbReference type="ARBA" id="ARBA00023033"/>
    </source>
</evidence>
<evidence type="ECO:0000256" key="4">
    <source>
        <dbReference type="ARBA" id="ARBA00010617"/>
    </source>
</evidence>
<dbReference type="EMBL" id="JBBXMP010000033">
    <property type="protein sequence ID" value="KAL0066650.1"/>
    <property type="molecule type" value="Genomic_DNA"/>
</dbReference>
<evidence type="ECO:0000256" key="5">
    <source>
        <dbReference type="ARBA" id="ARBA00022617"/>
    </source>
</evidence>
<protein>
    <recommendedName>
        <fullName evidence="16">Cytochrome P450</fullName>
    </recommendedName>
</protein>
<evidence type="ECO:0000256" key="3">
    <source>
        <dbReference type="ARBA" id="ARBA00004721"/>
    </source>
</evidence>
<reference evidence="14 15" key="1">
    <citation type="submission" date="2024-05" db="EMBL/GenBank/DDBJ databases">
        <title>A draft genome resource for the thread blight pathogen Marasmius tenuissimus strain MS-2.</title>
        <authorList>
            <person name="Yulfo-Soto G.E."/>
            <person name="Baruah I.K."/>
            <person name="Amoako-Attah I."/>
            <person name="Bukari Y."/>
            <person name="Meinhardt L.W."/>
            <person name="Bailey B.A."/>
            <person name="Cohen S.P."/>
        </authorList>
    </citation>
    <scope>NUCLEOTIDE SEQUENCE [LARGE SCALE GENOMIC DNA]</scope>
    <source>
        <strain evidence="14 15">MS-2</strain>
    </source>
</reference>
<evidence type="ECO:0000256" key="7">
    <source>
        <dbReference type="ARBA" id="ARBA00022723"/>
    </source>
</evidence>
<keyword evidence="8" id="KW-1133">Transmembrane helix</keyword>
<keyword evidence="12" id="KW-0472">Membrane</keyword>
<evidence type="ECO:0000256" key="1">
    <source>
        <dbReference type="ARBA" id="ARBA00001971"/>
    </source>
</evidence>
<dbReference type="InterPro" id="IPR050121">
    <property type="entry name" value="Cytochrome_P450_monoxygenase"/>
</dbReference>
<dbReference type="PANTHER" id="PTHR24305">
    <property type="entry name" value="CYTOCHROME P450"/>
    <property type="match status" value="1"/>
</dbReference>
<evidence type="ECO:0000313" key="15">
    <source>
        <dbReference type="Proteomes" id="UP001437256"/>
    </source>
</evidence>
<evidence type="ECO:0000256" key="2">
    <source>
        <dbReference type="ARBA" id="ARBA00004370"/>
    </source>
</evidence>
<dbReference type="Pfam" id="PF00067">
    <property type="entry name" value="p450"/>
    <property type="match status" value="1"/>
</dbReference>
<evidence type="ECO:0000313" key="14">
    <source>
        <dbReference type="EMBL" id="KAL0066650.1"/>
    </source>
</evidence>
<evidence type="ECO:0000256" key="6">
    <source>
        <dbReference type="ARBA" id="ARBA00022692"/>
    </source>
</evidence>
<gene>
    <name evidence="14" type="ORF">AAF712_006253</name>
</gene>
<dbReference type="Proteomes" id="UP001437256">
    <property type="component" value="Unassembled WGS sequence"/>
</dbReference>
<organism evidence="14 15">
    <name type="scientific">Marasmius tenuissimus</name>
    <dbReference type="NCBI Taxonomy" id="585030"/>
    <lineage>
        <taxon>Eukaryota</taxon>
        <taxon>Fungi</taxon>
        <taxon>Dikarya</taxon>
        <taxon>Basidiomycota</taxon>
        <taxon>Agaricomycotina</taxon>
        <taxon>Agaricomycetes</taxon>
        <taxon>Agaricomycetidae</taxon>
        <taxon>Agaricales</taxon>
        <taxon>Marasmiineae</taxon>
        <taxon>Marasmiaceae</taxon>
        <taxon>Marasmius</taxon>
    </lineage>
</organism>
<comment type="caution">
    <text evidence="14">The sequence shown here is derived from an EMBL/GenBank/DDBJ whole genome shotgun (WGS) entry which is preliminary data.</text>
</comment>
<dbReference type="PROSITE" id="PS00086">
    <property type="entry name" value="CYTOCHROME_P450"/>
    <property type="match status" value="1"/>
</dbReference>
<proteinExistence type="inferred from homology"/>
<name>A0ABR2ZZF3_9AGAR</name>
<evidence type="ECO:0000256" key="12">
    <source>
        <dbReference type="ARBA" id="ARBA00023136"/>
    </source>
</evidence>
<evidence type="ECO:0000256" key="13">
    <source>
        <dbReference type="RuleBase" id="RU000461"/>
    </source>
</evidence>
<keyword evidence="9 13" id="KW-0560">Oxidoreductase</keyword>
<comment type="cofactor">
    <cofactor evidence="1">
        <name>heme</name>
        <dbReference type="ChEBI" id="CHEBI:30413"/>
    </cofactor>
</comment>
<dbReference type="InterPro" id="IPR036396">
    <property type="entry name" value="Cyt_P450_sf"/>
</dbReference>
<evidence type="ECO:0000256" key="9">
    <source>
        <dbReference type="ARBA" id="ARBA00023002"/>
    </source>
</evidence>
<dbReference type="Gene3D" id="1.10.630.10">
    <property type="entry name" value="Cytochrome P450"/>
    <property type="match status" value="1"/>
</dbReference>
<dbReference type="CDD" id="cd11062">
    <property type="entry name" value="CYP58-like"/>
    <property type="match status" value="1"/>
</dbReference>
<evidence type="ECO:0000256" key="10">
    <source>
        <dbReference type="ARBA" id="ARBA00023004"/>
    </source>
</evidence>
<keyword evidence="15" id="KW-1185">Reference proteome</keyword>
<keyword evidence="5 13" id="KW-0349">Heme</keyword>
<sequence length="521" mass="59391">MIMGITTVVAMLIIWLVFATVYRLEFHALVGFPGPRFAALTHYYRAYYEVFQHGGWLDQLKVLHAKYGPIIRVSPNELHFSTPGAWNEISRFPKDGKWYRQTLSPAPESLTAVWDPQEASKRRARFGPYFSRKAVLELESTIQNNVDKLVNKIASYASSQQPVDLVLAYRATTIDIIKGYLFSQRFNALDYEGFKHPLLIAMDDTLSGNWFLKYLPFSSKFPVARLPDRIVKLVSPAARPALNQKHFLLQKIKEWEADARMGKKPGNFDEQRVIFDVFLNPEWLAKYGDGVSNPKEEGGQDIKPSSPWVIPYTELMDECTGTQFAGTDTVGNACIIGTFHLLNDRRILEKLEKELDEAWKDVEDGVSFEKLEKLPYLTGVVKESLRLSYGVPGPMPRVIDKPETVISGHPVPVGTVVSSSAYFSHMNPSVFPSPERFIPERWISSNARDLEKHLFAFSKGPRMCIGINLAWCELYLIMGNVFRKLEMEIHDTTSKDLEFGDYFVPIFRGKHLRAKVKGLRE</sequence>
<comment type="subcellular location">
    <subcellularLocation>
        <location evidence="2">Membrane</location>
    </subcellularLocation>
</comment>
<evidence type="ECO:0008006" key="16">
    <source>
        <dbReference type="Google" id="ProtNLM"/>
    </source>
</evidence>
<keyword evidence="10 13" id="KW-0408">Iron</keyword>
<keyword evidence="7 13" id="KW-0479">Metal-binding</keyword>
<dbReference type="InterPro" id="IPR001128">
    <property type="entry name" value="Cyt_P450"/>
</dbReference>
<dbReference type="InterPro" id="IPR017972">
    <property type="entry name" value="Cyt_P450_CS"/>
</dbReference>
<dbReference type="InterPro" id="IPR002401">
    <property type="entry name" value="Cyt_P450_E_grp-I"/>
</dbReference>
<comment type="pathway">
    <text evidence="3">Secondary metabolite biosynthesis; terpenoid biosynthesis.</text>
</comment>
<evidence type="ECO:0000256" key="8">
    <source>
        <dbReference type="ARBA" id="ARBA00022989"/>
    </source>
</evidence>